<dbReference type="Pfam" id="PF14223">
    <property type="entry name" value="Retrotran_gag_2"/>
    <property type="match status" value="1"/>
</dbReference>
<dbReference type="AlphaFoldDB" id="A0AAE0CJ04"/>
<accession>A0AAE0CJ04</accession>
<keyword evidence="2" id="KW-1185">Reference proteome</keyword>
<comment type="caution">
    <text evidence="1">The sequence shown here is derived from an EMBL/GenBank/DDBJ whole genome shotgun (WGS) entry which is preliminary data.</text>
</comment>
<organism evidence="1 2">
    <name type="scientific">Dipteronia dyeriana</name>
    <dbReference type="NCBI Taxonomy" id="168575"/>
    <lineage>
        <taxon>Eukaryota</taxon>
        <taxon>Viridiplantae</taxon>
        <taxon>Streptophyta</taxon>
        <taxon>Embryophyta</taxon>
        <taxon>Tracheophyta</taxon>
        <taxon>Spermatophyta</taxon>
        <taxon>Magnoliopsida</taxon>
        <taxon>eudicotyledons</taxon>
        <taxon>Gunneridae</taxon>
        <taxon>Pentapetalae</taxon>
        <taxon>rosids</taxon>
        <taxon>malvids</taxon>
        <taxon>Sapindales</taxon>
        <taxon>Sapindaceae</taxon>
        <taxon>Hippocastanoideae</taxon>
        <taxon>Acereae</taxon>
        <taxon>Dipteronia</taxon>
    </lineage>
</organism>
<evidence type="ECO:0000313" key="1">
    <source>
        <dbReference type="EMBL" id="KAK2652929.1"/>
    </source>
</evidence>
<proteinExistence type="predicted"/>
<dbReference type="PANTHER" id="PTHR47481:SF28">
    <property type="entry name" value="RETROTRANSPOSON COPIA-LIKE N-TERMINAL DOMAIN-CONTAINING PROTEIN"/>
    <property type="match status" value="1"/>
</dbReference>
<evidence type="ECO:0000313" key="2">
    <source>
        <dbReference type="Proteomes" id="UP001280121"/>
    </source>
</evidence>
<dbReference type="EMBL" id="JANJYI010000004">
    <property type="protein sequence ID" value="KAK2652929.1"/>
    <property type="molecule type" value="Genomic_DNA"/>
</dbReference>
<protein>
    <recommendedName>
        <fullName evidence="3">Retrotransposon gag domain-containing protein</fullName>
    </recommendedName>
</protein>
<name>A0AAE0CJ04_9ROSI</name>
<dbReference type="Proteomes" id="UP001280121">
    <property type="component" value="Unassembled WGS sequence"/>
</dbReference>
<gene>
    <name evidence="1" type="ORF">Ddye_012785</name>
</gene>
<reference evidence="1" key="1">
    <citation type="journal article" date="2023" name="Plant J.">
        <title>Genome sequences and population genomics provide insights into the demographic history, inbreeding, and mutation load of two 'living fossil' tree species of Dipteronia.</title>
        <authorList>
            <person name="Feng Y."/>
            <person name="Comes H.P."/>
            <person name="Chen J."/>
            <person name="Zhu S."/>
            <person name="Lu R."/>
            <person name="Zhang X."/>
            <person name="Li P."/>
            <person name="Qiu J."/>
            <person name="Olsen K.M."/>
            <person name="Qiu Y."/>
        </authorList>
    </citation>
    <scope>NUCLEOTIDE SEQUENCE</scope>
    <source>
        <strain evidence="1">KIB01</strain>
    </source>
</reference>
<sequence length="154" mass="17504">MAPEHTAQILPAIRAFNLEEFLFNPSKSPYKFVEIEDEETGESIQTLSDDYLKWKKKYQLLMCWIPSTLSKSSLGQVTQCIMAHELWSCIISLFSQQSMARTMYQRHQLQTVKKGALSINEFMVKMKGIADSLTASYQVITEQDLVSCILGGVV</sequence>
<dbReference type="PANTHER" id="PTHR47481">
    <property type="match status" value="1"/>
</dbReference>
<evidence type="ECO:0008006" key="3">
    <source>
        <dbReference type="Google" id="ProtNLM"/>
    </source>
</evidence>